<accession>A0ABU3Y345</accession>
<dbReference type="RefSeq" id="WP_317224993.1">
    <property type="nucleotide sequence ID" value="NZ_JAWJEJ010000001.1"/>
</dbReference>
<keyword evidence="2" id="KW-1185">Reference proteome</keyword>
<sequence>MLTLEDRGALTALSDALKDAAVVHRSSAEIASDATLRARLKRRADRLEALSDQARSGVDDDQEAGSMLVLLDRLRLTVDQWFGDDDAAADAASSRAIADLIALIDDFIGGPEISEEVRAIFTAIRAQVTHGRPVARAQPTGLRSMPS</sequence>
<protein>
    <submittedName>
        <fullName evidence="1">Uncharacterized protein</fullName>
    </submittedName>
</protein>
<proteinExistence type="predicted"/>
<dbReference type="Proteomes" id="UP001273531">
    <property type="component" value="Unassembled WGS sequence"/>
</dbReference>
<evidence type="ECO:0000313" key="1">
    <source>
        <dbReference type="EMBL" id="MDV3455784.1"/>
    </source>
</evidence>
<name>A0ABU3Y345_9SPHN</name>
<gene>
    <name evidence="1" type="ORF">RZN05_02215</name>
</gene>
<comment type="caution">
    <text evidence="1">The sequence shown here is derived from an EMBL/GenBank/DDBJ whole genome shotgun (WGS) entry which is preliminary data.</text>
</comment>
<dbReference type="EMBL" id="JAWJEJ010000001">
    <property type="protein sequence ID" value="MDV3455784.1"/>
    <property type="molecule type" value="Genomic_DNA"/>
</dbReference>
<evidence type="ECO:0000313" key="2">
    <source>
        <dbReference type="Proteomes" id="UP001273531"/>
    </source>
</evidence>
<organism evidence="1 2">
    <name type="scientific">Sphingomonas agrestis</name>
    <dbReference type="NCBI Taxonomy" id="3080540"/>
    <lineage>
        <taxon>Bacteria</taxon>
        <taxon>Pseudomonadati</taxon>
        <taxon>Pseudomonadota</taxon>
        <taxon>Alphaproteobacteria</taxon>
        <taxon>Sphingomonadales</taxon>
        <taxon>Sphingomonadaceae</taxon>
        <taxon>Sphingomonas</taxon>
    </lineage>
</organism>
<reference evidence="1 2" key="1">
    <citation type="submission" date="2023-10" db="EMBL/GenBank/DDBJ databases">
        <title>Sphingomonas sp. HF-S4 16S ribosomal RNA gene Genome sequencing and assembly.</title>
        <authorList>
            <person name="Lee H."/>
        </authorList>
    </citation>
    <scope>NUCLEOTIDE SEQUENCE [LARGE SCALE GENOMIC DNA]</scope>
    <source>
        <strain evidence="1 2">HF-S4</strain>
    </source>
</reference>